<feature type="region of interest" description="Disordered" evidence="1">
    <location>
        <begin position="51"/>
        <end position="97"/>
    </location>
</feature>
<evidence type="ECO:0000256" key="1">
    <source>
        <dbReference type="SAM" id="MobiDB-lite"/>
    </source>
</evidence>
<comment type="caution">
    <text evidence="2">The sequence shown here is derived from an EMBL/GenBank/DDBJ whole genome shotgun (WGS) entry which is preliminary data.</text>
</comment>
<gene>
    <name evidence="2" type="ORF">WMY93_026142</name>
</gene>
<dbReference type="AlphaFoldDB" id="A0AAW0N1F1"/>
<evidence type="ECO:0000313" key="3">
    <source>
        <dbReference type="Proteomes" id="UP001460270"/>
    </source>
</evidence>
<proteinExistence type="predicted"/>
<dbReference type="EMBL" id="JBBPFD010000019">
    <property type="protein sequence ID" value="KAK7886521.1"/>
    <property type="molecule type" value="Genomic_DNA"/>
</dbReference>
<feature type="compositionally biased region" description="Polar residues" evidence="1">
    <location>
        <begin position="172"/>
        <end position="187"/>
    </location>
</feature>
<organism evidence="2 3">
    <name type="scientific">Mugilogobius chulae</name>
    <name type="common">yellowstripe goby</name>
    <dbReference type="NCBI Taxonomy" id="88201"/>
    <lineage>
        <taxon>Eukaryota</taxon>
        <taxon>Metazoa</taxon>
        <taxon>Chordata</taxon>
        <taxon>Craniata</taxon>
        <taxon>Vertebrata</taxon>
        <taxon>Euteleostomi</taxon>
        <taxon>Actinopterygii</taxon>
        <taxon>Neopterygii</taxon>
        <taxon>Teleostei</taxon>
        <taxon>Neoteleostei</taxon>
        <taxon>Acanthomorphata</taxon>
        <taxon>Gobiaria</taxon>
        <taxon>Gobiiformes</taxon>
        <taxon>Gobioidei</taxon>
        <taxon>Gobiidae</taxon>
        <taxon>Gobionellinae</taxon>
        <taxon>Mugilogobius</taxon>
    </lineage>
</organism>
<name>A0AAW0N1F1_9GOBI</name>
<keyword evidence="3" id="KW-1185">Reference proteome</keyword>
<accession>A0AAW0N1F1</accession>
<feature type="compositionally biased region" description="Pro residues" evidence="1">
    <location>
        <begin position="216"/>
        <end position="226"/>
    </location>
</feature>
<evidence type="ECO:0000313" key="2">
    <source>
        <dbReference type="EMBL" id="KAK7886521.1"/>
    </source>
</evidence>
<feature type="region of interest" description="Disordered" evidence="1">
    <location>
        <begin position="165"/>
        <end position="228"/>
    </location>
</feature>
<feature type="compositionally biased region" description="Pro residues" evidence="1">
    <location>
        <begin position="67"/>
        <end position="86"/>
    </location>
</feature>
<reference evidence="3" key="1">
    <citation type="submission" date="2024-04" db="EMBL/GenBank/DDBJ databases">
        <title>Salinicola lusitanus LLJ914,a marine bacterium isolated from the Okinawa Trough.</title>
        <authorList>
            <person name="Li J."/>
        </authorList>
    </citation>
    <scope>NUCLEOTIDE SEQUENCE [LARGE SCALE GENOMIC DNA]</scope>
</reference>
<dbReference type="Proteomes" id="UP001460270">
    <property type="component" value="Unassembled WGS sequence"/>
</dbReference>
<protein>
    <submittedName>
        <fullName evidence="2">Uncharacterized protein</fullName>
    </submittedName>
</protein>
<sequence>MSPLCPKEVSVKYLAEAVSRQMLTHPKPSRIKVPPPQCGTNRSIQLYVLSCSNHPPTPHHHTDLTTTPPPPAYSIPPSPPHHSSPPPHHRATLHTTPPLPCLHIHVAQPPLLRRYTRSHHQHAPQPTFDFLKPHNQALQNLPPNGILMPVLEPVFGAPLHLTLRNPHLPKQPSDSSHFQHAHSQPEQPVSFLDMPPSPSNPTVMEEPHMEHTTPALSPPLQLPPDTRPPDSALLRTCVDICRTLLLNTQTNLKAQISATAERQVKVVTKTPS</sequence>